<evidence type="ECO:0000256" key="2">
    <source>
        <dbReference type="ARBA" id="ARBA00022692"/>
    </source>
</evidence>
<dbReference type="GeneTree" id="ENSGT01050000244842"/>
<evidence type="ECO:0000256" key="3">
    <source>
        <dbReference type="ARBA" id="ARBA00022737"/>
    </source>
</evidence>
<accession>A0A671U770</accession>
<evidence type="ECO:0000259" key="10">
    <source>
        <dbReference type="PROSITE" id="PS51092"/>
    </source>
</evidence>
<feature type="domain" description="C-type lectin" evidence="9">
    <location>
        <begin position="187"/>
        <end position="297"/>
    </location>
</feature>
<feature type="domain" description="C-type lectin" evidence="9">
    <location>
        <begin position="320"/>
        <end position="421"/>
    </location>
</feature>
<keyword evidence="7" id="KW-0325">Glycoprotein</keyword>
<dbReference type="PROSITE" id="PS50231">
    <property type="entry name" value="RICIN_B_LECTIN"/>
    <property type="match status" value="1"/>
</dbReference>
<keyword evidence="2" id="KW-0812">Transmembrane</keyword>
<dbReference type="InterPro" id="IPR050111">
    <property type="entry name" value="C-type_lectin/snaclec_domain"/>
</dbReference>
<dbReference type="PANTHER" id="PTHR22803">
    <property type="entry name" value="MANNOSE, PHOSPHOLIPASE, LECTIN RECEPTOR RELATED"/>
    <property type="match status" value="1"/>
</dbReference>
<organism evidence="11 12">
    <name type="scientific">Sparus aurata</name>
    <name type="common">Gilthead sea bream</name>
    <dbReference type="NCBI Taxonomy" id="8175"/>
    <lineage>
        <taxon>Eukaryota</taxon>
        <taxon>Metazoa</taxon>
        <taxon>Chordata</taxon>
        <taxon>Craniata</taxon>
        <taxon>Vertebrata</taxon>
        <taxon>Euteleostomi</taxon>
        <taxon>Actinopterygii</taxon>
        <taxon>Neopterygii</taxon>
        <taxon>Teleostei</taxon>
        <taxon>Neoteleostei</taxon>
        <taxon>Acanthomorphata</taxon>
        <taxon>Eupercaria</taxon>
        <taxon>Spariformes</taxon>
        <taxon>Sparidae</taxon>
        <taxon>Sparus</taxon>
    </lineage>
</organism>
<dbReference type="InterPro" id="IPR013806">
    <property type="entry name" value="Kringle-like"/>
</dbReference>
<evidence type="ECO:0008006" key="13">
    <source>
        <dbReference type="Google" id="ProtNLM"/>
    </source>
</evidence>
<dbReference type="InterPro" id="IPR036943">
    <property type="entry name" value="FN_type2_sf"/>
</dbReference>
<dbReference type="InterPro" id="IPR018378">
    <property type="entry name" value="C-type_lectin_CS"/>
</dbReference>
<dbReference type="Gene3D" id="2.80.10.50">
    <property type="match status" value="1"/>
</dbReference>
<proteinExistence type="predicted"/>
<dbReference type="InterPro" id="IPR016186">
    <property type="entry name" value="C-type_lectin-like/link_sf"/>
</dbReference>
<dbReference type="Gene3D" id="3.10.100.10">
    <property type="entry name" value="Mannose-Binding Protein A, subunit A"/>
    <property type="match status" value="5"/>
</dbReference>
<dbReference type="CDD" id="cd00062">
    <property type="entry name" value="FN2"/>
    <property type="match status" value="1"/>
</dbReference>
<evidence type="ECO:0000256" key="1">
    <source>
        <dbReference type="ARBA" id="ARBA00004167"/>
    </source>
</evidence>
<evidence type="ECO:0000256" key="4">
    <source>
        <dbReference type="ARBA" id="ARBA00022989"/>
    </source>
</evidence>
<dbReference type="SUPFAM" id="SSF56436">
    <property type="entry name" value="C-type lectin-like"/>
    <property type="match status" value="5"/>
</dbReference>
<dbReference type="Pfam" id="PF00059">
    <property type="entry name" value="Lectin_C"/>
    <property type="match status" value="3"/>
</dbReference>
<evidence type="ECO:0000256" key="5">
    <source>
        <dbReference type="ARBA" id="ARBA00023136"/>
    </source>
</evidence>
<dbReference type="Proteomes" id="UP000472265">
    <property type="component" value="Chromosome 21"/>
</dbReference>
<feature type="domain" description="Fibronectin type-II" evidence="10">
    <location>
        <begin position="133"/>
        <end position="180"/>
    </location>
</feature>
<dbReference type="OMA" id="DNWRMRY"/>
<dbReference type="InterPro" id="IPR000562">
    <property type="entry name" value="FN_type2_dom"/>
</dbReference>
<evidence type="ECO:0000256" key="8">
    <source>
        <dbReference type="PROSITE-ProRule" id="PRU00479"/>
    </source>
</evidence>
<dbReference type="FunFam" id="2.10.10.10:FF:000001">
    <property type="entry name" value="Fibronectin 1a isoform 1"/>
    <property type="match status" value="1"/>
</dbReference>
<reference evidence="11" key="1">
    <citation type="submission" date="2021-04" db="EMBL/GenBank/DDBJ databases">
        <authorList>
            <consortium name="Wellcome Sanger Institute Data Sharing"/>
        </authorList>
    </citation>
    <scope>NUCLEOTIDE SEQUENCE [LARGE SCALE GENOMIC DNA]</scope>
</reference>
<comment type="subcellular location">
    <subcellularLocation>
        <location evidence="1">Membrane</location>
        <topology evidence="1">Single-pass membrane protein</topology>
    </subcellularLocation>
</comment>
<dbReference type="InterPro" id="IPR035992">
    <property type="entry name" value="Ricin_B-like_lectins"/>
</dbReference>
<dbReference type="CDD" id="cd00037">
    <property type="entry name" value="CLECT"/>
    <property type="match status" value="4"/>
</dbReference>
<comment type="caution">
    <text evidence="8">Lacks conserved residue(s) required for the propagation of feature annotation.</text>
</comment>
<reference evidence="11" key="3">
    <citation type="submission" date="2025-09" db="UniProtKB">
        <authorList>
            <consortium name="Ensembl"/>
        </authorList>
    </citation>
    <scope>IDENTIFICATION</scope>
</reference>
<protein>
    <recommendedName>
        <fullName evidence="13">Mannose receptor, C type 1b</fullName>
    </recommendedName>
</protein>
<dbReference type="Gene3D" id="2.10.10.10">
    <property type="entry name" value="Fibronectin, type II, collagen-binding"/>
    <property type="match status" value="1"/>
</dbReference>
<evidence type="ECO:0000259" key="9">
    <source>
        <dbReference type="PROSITE" id="PS50041"/>
    </source>
</evidence>
<reference evidence="11" key="2">
    <citation type="submission" date="2025-08" db="UniProtKB">
        <authorList>
            <consortium name="Ensembl"/>
        </authorList>
    </citation>
    <scope>IDENTIFICATION</scope>
</reference>
<dbReference type="InParanoid" id="A0A671U770"/>
<evidence type="ECO:0000256" key="6">
    <source>
        <dbReference type="ARBA" id="ARBA00023157"/>
    </source>
</evidence>
<evidence type="ECO:0000313" key="11">
    <source>
        <dbReference type="Ensembl" id="ENSSAUP00010008669.1"/>
    </source>
</evidence>
<dbReference type="SUPFAM" id="SSF57440">
    <property type="entry name" value="Kringle-like"/>
    <property type="match status" value="1"/>
</dbReference>
<keyword evidence="3" id="KW-0677">Repeat</keyword>
<evidence type="ECO:0000313" key="12">
    <source>
        <dbReference type="Proteomes" id="UP000472265"/>
    </source>
</evidence>
<dbReference type="PROSITE" id="PS00615">
    <property type="entry name" value="C_TYPE_LECTIN_1"/>
    <property type="match status" value="1"/>
</dbReference>
<keyword evidence="12" id="KW-1185">Reference proteome</keyword>
<dbReference type="InterPro" id="IPR001304">
    <property type="entry name" value="C-type_lectin-like"/>
</dbReference>
<dbReference type="AlphaFoldDB" id="A0A671U770"/>
<dbReference type="GO" id="GO:0016020">
    <property type="term" value="C:membrane"/>
    <property type="evidence" value="ECO:0007669"/>
    <property type="project" value="UniProtKB-SubCell"/>
</dbReference>
<dbReference type="SMART" id="SM00059">
    <property type="entry name" value="FN2"/>
    <property type="match status" value="1"/>
</dbReference>
<dbReference type="SMART" id="SM00034">
    <property type="entry name" value="CLECT"/>
    <property type="match status" value="5"/>
</dbReference>
<evidence type="ECO:0000256" key="7">
    <source>
        <dbReference type="ARBA" id="ARBA00023180"/>
    </source>
</evidence>
<dbReference type="SUPFAM" id="SSF50370">
    <property type="entry name" value="Ricin B-like lectins"/>
    <property type="match status" value="1"/>
</dbReference>
<keyword evidence="4" id="KW-1133">Transmembrane helix</keyword>
<dbReference type="Pfam" id="PF00040">
    <property type="entry name" value="fn2"/>
    <property type="match status" value="1"/>
</dbReference>
<dbReference type="PROSITE" id="PS50041">
    <property type="entry name" value="C_TYPE_LECTIN_2"/>
    <property type="match status" value="4"/>
</dbReference>
<feature type="domain" description="C-type lectin" evidence="9">
    <location>
        <begin position="753"/>
        <end position="845"/>
    </location>
</feature>
<name>A0A671U770_SPAAU</name>
<feature type="domain" description="C-type lectin" evidence="9">
    <location>
        <begin position="478"/>
        <end position="557"/>
    </location>
</feature>
<dbReference type="Ensembl" id="ENSSAUT00010009270.1">
    <property type="protein sequence ID" value="ENSSAUP00010008669.1"/>
    <property type="gene ID" value="ENSSAUG00010004306.1"/>
</dbReference>
<feature type="disulfide bond" evidence="8">
    <location>
        <begin position="138"/>
        <end position="164"/>
    </location>
</feature>
<dbReference type="InterPro" id="IPR016187">
    <property type="entry name" value="CTDL_fold"/>
</dbReference>
<sequence length="896" mass="102293">MLKLLYSSFQLTNMETGYCLVKTNNNCNDIRWTTGDRILVPQRNKCLGAQGKSVGSEISLYDCDENSELQKWECRNETVLALKDQELYFELTADNTAVLSKTVGAKNNLTITGTSSGACTRTHRELYVIGGNAAGMPCMFPFQYHDQWYSDCTTVDSSEKRLWCAVETKYQTERWGYCPVTSEYLYYQLNKQSALTWRQAETSCKQQGASLLSITDPHEQACVTVLLGTAGIKLWTGLILDPEHGWKWLDRRHYRYLKWDSGHPLPDPGHNCAVFEPVVHYSWQSSPCSKKLGYICYSKAAEQLPTQAVGGFCSAPWIPYNGHCFRLDRTQKTWSDAQRECRNGGGDLVSIRDVEDQSFVISQLGYKSTDELWIGLNDRKTEGLFDWIDHSPVSFTSWEFGKPNGNWADHVCEEKHGFICMKMSASKSTGEEVVQDEGCKTVRSMSVVPNLILRGALTRNYDRDSRRCSSPTKNIPVDNAFLVSLVGMKPEKHFWIGLSNYRGGHRFVWTNKDTVRYTHWNSEMPGHEQGCVAMKTGLYAGHWDVLPCTNEEKYICKHLAEGAAITPTPPLATFECAAGWRGMTSRNYCLKVHIMLSDFTVHRRHFHRVIILVHVYHSKQRCEKERNSKHLYTPQPDLNMNRKTNFVQFLTLNRPFSRLCFQTGGYFRYTEGWRITITNRDYHEPRMDQPCVYVDVDGKWKTADCNRKMKSICMKTTDVPPTESSNFPGFCPDDLDVFAFRGQTVSWLPFRGYYLFLNINLDWPSASAECGALASIEDPHEQEFIPGNIQMFQDSIPAFWIGLYKTCNGTHTFSVLNEKTAMDYTNWGLGETSGSRSGAIRDGKWAAATEHRRGYFTTFVNLLFFNNERFRSNVVDNNKLVVNEVEKNPAPVATVI</sequence>
<keyword evidence="5" id="KW-0472">Membrane</keyword>
<dbReference type="PROSITE" id="PS51092">
    <property type="entry name" value="FN2_2"/>
    <property type="match status" value="1"/>
</dbReference>
<keyword evidence="6 8" id="KW-1015">Disulfide bond</keyword>